<sequence length="202" mass="21507">MASPTIEFLKVFIPLFVVIDPFGSLVIFVAVTGTLSAEKKESVSREASLYGAAILVFFALVGGYIIYFFGISIAALEISGGLILLIMGIEMVREGDKPPSAGGSSVEDVGIVPLATPMLAGPGAISLVIILMKGSVVTKAFTLVSIVILFALVYLFFHYSVRIATMMGPRLIKAITRIFGLLVAGFAIQYMIDALILLQVLK</sequence>
<feature type="transmembrane region" description="Helical" evidence="7">
    <location>
        <begin position="47"/>
        <end position="67"/>
    </location>
</feature>
<keyword evidence="3" id="KW-1003">Cell membrane</keyword>
<evidence type="ECO:0000256" key="5">
    <source>
        <dbReference type="ARBA" id="ARBA00022989"/>
    </source>
</evidence>
<accession>A0AA37F8M7</accession>
<comment type="caution">
    <text evidence="8">The sequence shown here is derived from an EMBL/GenBank/DDBJ whole genome shotgun (WGS) entry which is preliminary data.</text>
</comment>
<dbReference type="PANTHER" id="PTHR33508">
    <property type="entry name" value="UPF0056 MEMBRANE PROTEIN YHCE"/>
    <property type="match status" value="1"/>
</dbReference>
<dbReference type="AlphaFoldDB" id="A0AA37F8M7"/>
<gene>
    <name evidence="8" type="ORF">GCM10007108_01200</name>
</gene>
<comment type="similarity">
    <text evidence="2 7">Belongs to the UPF0056 (MarC) family.</text>
</comment>
<feature type="transmembrane region" description="Helical" evidence="7">
    <location>
        <begin position="112"/>
        <end position="132"/>
    </location>
</feature>
<keyword evidence="5 7" id="KW-1133">Transmembrane helix</keyword>
<evidence type="ECO:0000256" key="3">
    <source>
        <dbReference type="ARBA" id="ARBA00022475"/>
    </source>
</evidence>
<dbReference type="RefSeq" id="WP_188679432.1">
    <property type="nucleotide sequence ID" value="NZ_BMNY01000001.1"/>
</dbReference>
<evidence type="ECO:0000256" key="4">
    <source>
        <dbReference type="ARBA" id="ARBA00022692"/>
    </source>
</evidence>
<dbReference type="Pfam" id="PF01914">
    <property type="entry name" value="MarC"/>
    <property type="match status" value="1"/>
</dbReference>
<feature type="transmembrane region" description="Helical" evidence="7">
    <location>
        <begin position="73"/>
        <end position="92"/>
    </location>
</feature>
<dbReference type="GO" id="GO:0005886">
    <property type="term" value="C:plasma membrane"/>
    <property type="evidence" value="ECO:0007669"/>
    <property type="project" value="UniProtKB-SubCell"/>
</dbReference>
<keyword evidence="4 7" id="KW-0812">Transmembrane</keyword>
<dbReference type="InterPro" id="IPR002771">
    <property type="entry name" value="Multi_antbiot-R_MarC"/>
</dbReference>
<protein>
    <recommendedName>
        <fullName evidence="7">UPF0056 membrane protein</fullName>
    </recommendedName>
</protein>
<name>A0AA37F8M7_9ARCH</name>
<evidence type="ECO:0000256" key="7">
    <source>
        <dbReference type="RuleBase" id="RU362048"/>
    </source>
</evidence>
<dbReference type="Proteomes" id="UP000632195">
    <property type="component" value="Unassembled WGS sequence"/>
</dbReference>
<reference evidence="8" key="1">
    <citation type="journal article" date="2014" name="Int. J. Syst. Evol. Microbiol.">
        <title>Complete genome sequence of Corynebacterium casei LMG S-19264T (=DSM 44701T), isolated from a smear-ripened cheese.</title>
        <authorList>
            <consortium name="US DOE Joint Genome Institute (JGI-PGF)"/>
            <person name="Walter F."/>
            <person name="Albersmeier A."/>
            <person name="Kalinowski J."/>
            <person name="Ruckert C."/>
        </authorList>
    </citation>
    <scope>NUCLEOTIDE SEQUENCE</scope>
    <source>
        <strain evidence="8">JCM 13583</strain>
    </source>
</reference>
<evidence type="ECO:0000313" key="9">
    <source>
        <dbReference type="Proteomes" id="UP000632195"/>
    </source>
</evidence>
<evidence type="ECO:0000256" key="2">
    <source>
        <dbReference type="ARBA" id="ARBA00009784"/>
    </source>
</evidence>
<keyword evidence="6 7" id="KW-0472">Membrane</keyword>
<dbReference type="PANTHER" id="PTHR33508:SF1">
    <property type="entry name" value="UPF0056 MEMBRANE PROTEIN YHCE"/>
    <property type="match status" value="1"/>
</dbReference>
<evidence type="ECO:0000256" key="6">
    <source>
        <dbReference type="ARBA" id="ARBA00023136"/>
    </source>
</evidence>
<feature type="transmembrane region" description="Helical" evidence="7">
    <location>
        <begin position="178"/>
        <end position="201"/>
    </location>
</feature>
<keyword evidence="9" id="KW-1185">Reference proteome</keyword>
<feature type="transmembrane region" description="Helical" evidence="7">
    <location>
        <begin position="12"/>
        <end position="35"/>
    </location>
</feature>
<comment type="subcellular location">
    <subcellularLocation>
        <location evidence="1 7">Cell membrane</location>
        <topology evidence="1 7">Multi-pass membrane protein</topology>
    </subcellularLocation>
</comment>
<dbReference type="NCBIfam" id="TIGR00427">
    <property type="entry name" value="NAAT family transporter"/>
    <property type="match status" value="1"/>
</dbReference>
<organism evidence="8 9">
    <name type="scientific">Thermogymnomonas acidicola</name>
    <dbReference type="NCBI Taxonomy" id="399579"/>
    <lineage>
        <taxon>Archaea</taxon>
        <taxon>Methanobacteriati</taxon>
        <taxon>Thermoplasmatota</taxon>
        <taxon>Thermoplasmata</taxon>
        <taxon>Thermoplasmatales</taxon>
        <taxon>Thermogymnomonas</taxon>
    </lineage>
</organism>
<dbReference type="EMBL" id="BMNY01000001">
    <property type="protein sequence ID" value="GGM66767.1"/>
    <property type="molecule type" value="Genomic_DNA"/>
</dbReference>
<proteinExistence type="inferred from homology"/>
<evidence type="ECO:0000256" key="1">
    <source>
        <dbReference type="ARBA" id="ARBA00004651"/>
    </source>
</evidence>
<reference evidence="8" key="2">
    <citation type="submission" date="2022-09" db="EMBL/GenBank/DDBJ databases">
        <authorList>
            <person name="Sun Q."/>
            <person name="Ohkuma M."/>
        </authorList>
    </citation>
    <scope>NUCLEOTIDE SEQUENCE</scope>
    <source>
        <strain evidence="8">JCM 13583</strain>
    </source>
</reference>
<feature type="transmembrane region" description="Helical" evidence="7">
    <location>
        <begin position="138"/>
        <end position="157"/>
    </location>
</feature>
<evidence type="ECO:0000313" key="8">
    <source>
        <dbReference type="EMBL" id="GGM66767.1"/>
    </source>
</evidence>